<sequence>MSQSICCLPCIQQNLIEDATLLAFQLNLEVAMVGERPSDEATNWGILQGTASTDVHNNYREVSRESFIQALRSNNQMHLDDHRSRCYGSMRRHQQDMELDMEVMGPELQVILVRRKEGEKCETVLRLGHATSINDLKEEVTALVSTSEPLDGIAYRSVVFPALQDLIASTVVHVNQEALTTVQALPPAAIMDQQCSADSSVVLLCRQLSTQQARLLSSSAVLQSSTLTLHEINGLLLVPPDSVGTVSLPTSLLSPFSQLTSLFATTVEAPCQNPWCSLPPLLQELHLTAGTTEQSFSASAIWDLVQLRRLTLKGYAELDLTAMPAVRPGFTLSVNEPCLSRTSPLGSSTYDKLMPSGVQYLRKWDANHLVGNQLMGMPDLSDLKICLSDTHTANGMDLLFTVMAQMDDVTAEWEVHWHLTNSEGGDVTAEWEVHWHLTNSEVGDVRAEWEVHWHLTNSEVGDVSLEHLSQGNDEAEGGGGQPLTNDRTRLHSVCLSFQRKH</sequence>
<dbReference type="OrthoDB" id="560424at2759"/>
<dbReference type="AlphaFoldDB" id="A0A250X2N1"/>
<comment type="caution">
    <text evidence="1">The sequence shown here is derived from an EMBL/GenBank/DDBJ whole genome shotgun (WGS) entry which is preliminary data.</text>
</comment>
<proteinExistence type="predicted"/>
<dbReference type="Proteomes" id="UP000232323">
    <property type="component" value="Unassembled WGS sequence"/>
</dbReference>
<evidence type="ECO:0000313" key="2">
    <source>
        <dbReference type="Proteomes" id="UP000232323"/>
    </source>
</evidence>
<gene>
    <name evidence="1" type="ORF">CEUSTIGMA_g4597.t1</name>
</gene>
<evidence type="ECO:0000313" key="1">
    <source>
        <dbReference type="EMBL" id="GAX77152.1"/>
    </source>
</evidence>
<protein>
    <submittedName>
        <fullName evidence="1">Uncharacterized protein</fullName>
    </submittedName>
</protein>
<accession>A0A250X2N1</accession>
<name>A0A250X2N1_9CHLO</name>
<dbReference type="EMBL" id="BEGY01000022">
    <property type="protein sequence ID" value="GAX77152.1"/>
    <property type="molecule type" value="Genomic_DNA"/>
</dbReference>
<organism evidence="1 2">
    <name type="scientific">Chlamydomonas eustigma</name>
    <dbReference type="NCBI Taxonomy" id="1157962"/>
    <lineage>
        <taxon>Eukaryota</taxon>
        <taxon>Viridiplantae</taxon>
        <taxon>Chlorophyta</taxon>
        <taxon>core chlorophytes</taxon>
        <taxon>Chlorophyceae</taxon>
        <taxon>CS clade</taxon>
        <taxon>Chlamydomonadales</taxon>
        <taxon>Chlamydomonadaceae</taxon>
        <taxon>Chlamydomonas</taxon>
    </lineage>
</organism>
<reference evidence="1 2" key="1">
    <citation type="submission" date="2017-08" db="EMBL/GenBank/DDBJ databases">
        <title>Acidophilic green algal genome provides insights into adaptation to an acidic environment.</title>
        <authorList>
            <person name="Hirooka S."/>
            <person name="Hirose Y."/>
            <person name="Kanesaki Y."/>
            <person name="Higuchi S."/>
            <person name="Fujiwara T."/>
            <person name="Onuma R."/>
            <person name="Era A."/>
            <person name="Ohbayashi R."/>
            <person name="Uzuka A."/>
            <person name="Nozaki H."/>
            <person name="Yoshikawa H."/>
            <person name="Miyagishima S.Y."/>
        </authorList>
    </citation>
    <scope>NUCLEOTIDE SEQUENCE [LARGE SCALE GENOMIC DNA]</scope>
    <source>
        <strain evidence="1 2">NIES-2499</strain>
    </source>
</reference>
<keyword evidence="2" id="KW-1185">Reference proteome</keyword>